<dbReference type="PANTHER" id="PTHR45790">
    <property type="entry name" value="SIROHEME SYNTHASE-RELATED"/>
    <property type="match status" value="1"/>
</dbReference>
<dbReference type="Gene3D" id="3.40.50.720">
    <property type="entry name" value="NAD(P)-binding Rossmann-like Domain"/>
    <property type="match status" value="1"/>
</dbReference>
<dbReference type="EC" id="1.3.1.76" evidence="14"/>
<feature type="active site" description="Proton acceptor" evidence="12">
    <location>
        <position position="193"/>
    </location>
</feature>
<dbReference type="PANTHER" id="PTHR45790:SF3">
    <property type="entry name" value="S-ADENOSYL-L-METHIONINE-DEPENDENT UROPORPHYRINOGEN III METHYLTRANSFERASE, CHLOROPLASTIC"/>
    <property type="match status" value="1"/>
</dbReference>
<dbReference type="GO" id="GO:0051266">
    <property type="term" value="F:sirohydrochlorin ferrochelatase activity"/>
    <property type="evidence" value="ECO:0007669"/>
    <property type="project" value="UniProtKB-EC"/>
</dbReference>
<organism evidence="14 15">
    <name type="scientific">Nonomuraea rubra</name>
    <dbReference type="NCBI Taxonomy" id="46180"/>
    <lineage>
        <taxon>Bacteria</taxon>
        <taxon>Bacillati</taxon>
        <taxon>Actinomycetota</taxon>
        <taxon>Actinomycetes</taxon>
        <taxon>Streptosporangiales</taxon>
        <taxon>Streptosporangiaceae</taxon>
        <taxon>Nonomuraea</taxon>
    </lineage>
</organism>
<sequence length="410" mass="42875">MGPYLLGLRLSGRRVLVVGGGRVAQRRVPALLEAGAEVTVVSPSVTPALDDLIAAGRVTWHARPYEVGDCDGAWLVQACTDDRSVNTAVAAEAEAKRVWCVRADDKDASAAWTPATGRVDEIGVAVTAGGDPRRAAGIRDAVVEALRDGTVDARRNRTKPVGVALVGGGPGDPGLITVRGRQLLAQADVVVADRLAPRALLDELAPDVELIDAAKVPYGRSLSQETINELLVDRARQGKFVVRLKGGDSFVFGRGGEEMIACAEAGIPVLVVPGITSAVAVPAAAGVPVTHRGVSQEFHVISVHVAPDDPKSTVDWPGLARSQGTLVLMMAVERLAKVAETLVRDGRSPETPVMVVQDGTLPTQRAVIASLSTVADRVSAAGIRPPAIVIVGDVVRVGQEVEMVRAERLP</sequence>
<evidence type="ECO:0000256" key="4">
    <source>
        <dbReference type="ARBA" id="ARBA00022679"/>
    </source>
</evidence>
<dbReference type="InterPro" id="IPR012409">
    <property type="entry name" value="Sirohaem_synth"/>
</dbReference>
<evidence type="ECO:0000256" key="3">
    <source>
        <dbReference type="ARBA" id="ARBA00022603"/>
    </source>
</evidence>
<dbReference type="GO" id="GO:0004851">
    <property type="term" value="F:uroporphyrin-III C-methyltransferase activity"/>
    <property type="evidence" value="ECO:0007669"/>
    <property type="project" value="UniProtKB-EC"/>
</dbReference>
<dbReference type="CDD" id="cd11642">
    <property type="entry name" value="SUMT"/>
    <property type="match status" value="1"/>
</dbReference>
<dbReference type="EC" id="4.99.1.4" evidence="14"/>
<proteinExistence type="predicted"/>
<dbReference type="UniPathway" id="UPA00262">
    <property type="reaction ID" value="UER00222"/>
</dbReference>
<evidence type="ECO:0000256" key="12">
    <source>
        <dbReference type="PIRSR" id="PIRSR036426-1"/>
    </source>
</evidence>
<evidence type="ECO:0000256" key="11">
    <source>
        <dbReference type="ARBA" id="ARBA00047561"/>
    </source>
</evidence>
<dbReference type="SUPFAM" id="SSF51735">
    <property type="entry name" value="NAD(P)-binding Rossmann-fold domains"/>
    <property type="match status" value="1"/>
</dbReference>
<comment type="caution">
    <text evidence="14">The sequence shown here is derived from an EMBL/GenBank/DDBJ whole genome shotgun (WGS) entry which is preliminary data.</text>
</comment>
<evidence type="ECO:0000256" key="2">
    <source>
        <dbReference type="ARBA" id="ARBA00022573"/>
    </source>
</evidence>
<dbReference type="FunFam" id="3.40.1010.10:FF:000003">
    <property type="entry name" value="Putative Uroporphyrinogen-III C-methyltransferase"/>
    <property type="match status" value="1"/>
</dbReference>
<comment type="pathway">
    <text evidence="1">Porphyrin-containing compound metabolism; siroheme biosynthesis; sirohydrochlorin from precorrin-2: step 1/1.</text>
</comment>
<dbReference type="GO" id="GO:0051287">
    <property type="term" value="F:NAD binding"/>
    <property type="evidence" value="ECO:0007669"/>
    <property type="project" value="InterPro"/>
</dbReference>
<keyword evidence="5" id="KW-0949">S-adenosyl-L-methionine</keyword>
<dbReference type="GO" id="GO:0032259">
    <property type="term" value="P:methylation"/>
    <property type="evidence" value="ECO:0007669"/>
    <property type="project" value="UniProtKB-KW"/>
</dbReference>
<dbReference type="Gene3D" id="3.40.1010.10">
    <property type="entry name" value="Cobalt-precorrin-4 Transmethylase, Domain 1"/>
    <property type="match status" value="1"/>
</dbReference>
<evidence type="ECO:0000313" key="15">
    <source>
        <dbReference type="Proteomes" id="UP000565579"/>
    </source>
</evidence>
<accession>A0A7X0TXI5</accession>
<evidence type="ECO:0000256" key="7">
    <source>
        <dbReference type="ARBA" id="ARBA00023027"/>
    </source>
</evidence>
<name>A0A7X0TXI5_9ACTN</name>
<dbReference type="InterPro" id="IPR014776">
    <property type="entry name" value="4pyrrole_Mease_sub2"/>
</dbReference>
<dbReference type="GO" id="GO:0043115">
    <property type="term" value="F:precorrin-2 dehydrogenase activity"/>
    <property type="evidence" value="ECO:0007669"/>
    <property type="project" value="UniProtKB-EC"/>
</dbReference>
<dbReference type="GO" id="GO:0019354">
    <property type="term" value="P:siroheme biosynthetic process"/>
    <property type="evidence" value="ECO:0007669"/>
    <property type="project" value="UniProtKB-UniPathway"/>
</dbReference>
<dbReference type="InterPro" id="IPR006367">
    <property type="entry name" value="Sirohaem_synthase_N"/>
</dbReference>
<dbReference type="InterPro" id="IPR000878">
    <property type="entry name" value="4pyrrol_Mease"/>
</dbReference>
<dbReference type="InterPro" id="IPR036291">
    <property type="entry name" value="NAD(P)-bd_dom_sf"/>
</dbReference>
<dbReference type="NCBIfam" id="TIGR01470">
    <property type="entry name" value="cysG_Nterm"/>
    <property type="match status" value="1"/>
</dbReference>
<evidence type="ECO:0000256" key="6">
    <source>
        <dbReference type="ARBA" id="ARBA00023002"/>
    </source>
</evidence>
<dbReference type="EMBL" id="JACHMI010000001">
    <property type="protein sequence ID" value="MBB6547486.1"/>
    <property type="molecule type" value="Genomic_DNA"/>
</dbReference>
<keyword evidence="7" id="KW-0520">NAD</keyword>
<dbReference type="AlphaFoldDB" id="A0A7X0TXI5"/>
<dbReference type="InterPro" id="IPR014777">
    <property type="entry name" value="4pyrrole_Mease_sub1"/>
</dbReference>
<evidence type="ECO:0000256" key="10">
    <source>
        <dbReference type="ARBA" id="ARBA00023268"/>
    </source>
</evidence>
<dbReference type="Gene3D" id="3.30.950.10">
    <property type="entry name" value="Methyltransferase, Cobalt-precorrin-4 Transmethylase, Domain 2"/>
    <property type="match status" value="1"/>
</dbReference>
<dbReference type="Pfam" id="PF00590">
    <property type="entry name" value="TP_methylase"/>
    <property type="match status" value="1"/>
</dbReference>
<evidence type="ECO:0000256" key="9">
    <source>
        <dbReference type="ARBA" id="ARBA00023244"/>
    </source>
</evidence>
<dbReference type="EC" id="2.1.1.107" evidence="14"/>
<feature type="active site" description="Proton donor" evidence="12">
    <location>
        <position position="215"/>
    </location>
</feature>
<keyword evidence="10" id="KW-0511">Multifunctional enzyme</keyword>
<keyword evidence="15" id="KW-1185">Reference proteome</keyword>
<evidence type="ECO:0000259" key="13">
    <source>
        <dbReference type="Pfam" id="PF00590"/>
    </source>
</evidence>
<keyword evidence="8 14" id="KW-0456">Lyase</keyword>
<dbReference type="NCBIfam" id="NF004790">
    <property type="entry name" value="PRK06136.1"/>
    <property type="match status" value="1"/>
</dbReference>
<dbReference type="GO" id="GO:0009236">
    <property type="term" value="P:cobalamin biosynthetic process"/>
    <property type="evidence" value="ECO:0007669"/>
    <property type="project" value="UniProtKB-KW"/>
</dbReference>
<keyword evidence="9" id="KW-0627">Porphyrin biosynthesis</keyword>
<dbReference type="Proteomes" id="UP000565579">
    <property type="component" value="Unassembled WGS sequence"/>
</dbReference>
<comment type="catalytic activity">
    <reaction evidence="11">
        <text>precorrin-2 + NAD(+) = sirohydrochlorin + NADH + 2 H(+)</text>
        <dbReference type="Rhea" id="RHEA:15613"/>
        <dbReference type="ChEBI" id="CHEBI:15378"/>
        <dbReference type="ChEBI" id="CHEBI:57540"/>
        <dbReference type="ChEBI" id="CHEBI:57945"/>
        <dbReference type="ChEBI" id="CHEBI:58351"/>
        <dbReference type="ChEBI" id="CHEBI:58827"/>
        <dbReference type="EC" id="1.3.1.76"/>
    </reaction>
</comment>
<gene>
    <name evidence="14" type="ORF">HD593_002281</name>
</gene>
<keyword evidence="4 14" id="KW-0808">Transferase</keyword>
<dbReference type="InterPro" id="IPR035996">
    <property type="entry name" value="4pyrrol_Methylase_sf"/>
</dbReference>
<dbReference type="NCBIfam" id="TIGR01469">
    <property type="entry name" value="cobA_cysG_Cterm"/>
    <property type="match status" value="1"/>
</dbReference>
<feature type="domain" description="Tetrapyrrole methylase" evidence="13">
    <location>
        <begin position="163"/>
        <end position="374"/>
    </location>
</feature>
<dbReference type="PIRSF" id="PIRSF036426">
    <property type="entry name" value="Sirohaem_synth"/>
    <property type="match status" value="1"/>
</dbReference>
<dbReference type="Pfam" id="PF13241">
    <property type="entry name" value="NAD_binding_7"/>
    <property type="match status" value="1"/>
</dbReference>
<dbReference type="InterPro" id="IPR006366">
    <property type="entry name" value="CobA/CysG_C"/>
</dbReference>
<evidence type="ECO:0000313" key="14">
    <source>
        <dbReference type="EMBL" id="MBB6547486.1"/>
    </source>
</evidence>
<keyword evidence="2" id="KW-0169">Cobalamin biosynthesis</keyword>
<reference evidence="14 15" key="1">
    <citation type="submission" date="2020-08" db="EMBL/GenBank/DDBJ databases">
        <title>Sequencing the genomes of 1000 actinobacteria strains.</title>
        <authorList>
            <person name="Klenk H.-P."/>
        </authorList>
    </citation>
    <scope>NUCLEOTIDE SEQUENCE [LARGE SCALE GENOMIC DNA]</scope>
    <source>
        <strain evidence="14 15">DSM 43768</strain>
    </source>
</reference>
<keyword evidence="6 14" id="KW-0560">Oxidoreductase</keyword>
<dbReference type="RefSeq" id="WP_185102121.1">
    <property type="nucleotide sequence ID" value="NZ_BAAAXY010000068.1"/>
</dbReference>
<keyword evidence="3 14" id="KW-0489">Methyltransferase</keyword>
<dbReference type="FunFam" id="3.30.950.10:FF:000001">
    <property type="entry name" value="Siroheme synthase"/>
    <property type="match status" value="1"/>
</dbReference>
<dbReference type="SUPFAM" id="SSF53790">
    <property type="entry name" value="Tetrapyrrole methylase"/>
    <property type="match status" value="1"/>
</dbReference>
<evidence type="ECO:0000256" key="5">
    <source>
        <dbReference type="ARBA" id="ARBA00022691"/>
    </source>
</evidence>
<protein>
    <submittedName>
        <fullName evidence="14">Uroporphyrin-III C-methyltransferase/precorrin-2 dehydrogenase/sirohydrochlorin ferrochelatase</fullName>
        <ecNumber evidence="14">1.3.1.76</ecNumber>
        <ecNumber evidence="14">2.1.1.107</ecNumber>
        <ecNumber evidence="14">4.99.1.4</ecNumber>
    </submittedName>
</protein>
<evidence type="ECO:0000256" key="8">
    <source>
        <dbReference type="ARBA" id="ARBA00023239"/>
    </source>
</evidence>
<dbReference type="InterPro" id="IPR050161">
    <property type="entry name" value="Siro_Cobalamin_biosynth"/>
</dbReference>
<evidence type="ECO:0000256" key="1">
    <source>
        <dbReference type="ARBA" id="ARBA00005010"/>
    </source>
</evidence>